<sequence length="336" mass="37433">MKKILGLLVVFIFILSSFSFSAAQSFSGKKVLILKNVNAWNSNANEMVLTQMGISYDVMTASQLNSLSLSDLINTYDMILIVSDQDQTFYNDLGPQMSKLEDFARAGGALEIHAANWGWHGGVWTTPLPGGVEILQSYSYYDYLVKNGTWLYSTYASHGYLTNVPTGANVITVQGNGATPNYNRPSTISYPLGNGQVMVTGLTIEYSVKYSGAVWVDFLKWMIKTNLGYKPTPVPVSPGRIGPSQYFLLNYIYNTRYHRELARFNELYNSPEAGELSNETLEGALHYKTLAEEFYEKAGEYGPIATNLNSFRVFISLRQAYFAISDAVDTLEDALE</sequence>
<dbReference type="AlphaFoldDB" id="A0A9E7SC46"/>
<reference evidence="1 2" key="1">
    <citation type="submission" date="2021-08" db="EMBL/GenBank/DDBJ databases">
        <title>Thermococcus onnuriiensis IOH2.</title>
        <authorList>
            <person name="Park Y.-J."/>
        </authorList>
    </citation>
    <scope>NUCLEOTIDE SEQUENCE [LARGE SCALE GENOMIC DNA]</scope>
    <source>
        <strain evidence="1 2">IOH2</strain>
    </source>
</reference>
<gene>
    <name evidence="1" type="ORF">K1720_07740</name>
</gene>
<dbReference type="RefSeq" id="WP_251948231.1">
    <property type="nucleotide sequence ID" value="NZ_CP080572.1"/>
</dbReference>
<evidence type="ECO:0000313" key="1">
    <source>
        <dbReference type="EMBL" id="USG99410.1"/>
    </source>
</evidence>
<dbReference type="Proteomes" id="UP001056425">
    <property type="component" value="Chromosome"/>
</dbReference>
<evidence type="ECO:0000313" key="2">
    <source>
        <dbReference type="Proteomes" id="UP001056425"/>
    </source>
</evidence>
<proteinExistence type="predicted"/>
<organism evidence="1 2">
    <name type="scientific">Thermococcus argininiproducens</name>
    <dbReference type="NCBI Taxonomy" id="2866384"/>
    <lineage>
        <taxon>Archaea</taxon>
        <taxon>Methanobacteriati</taxon>
        <taxon>Methanobacteriota</taxon>
        <taxon>Thermococci</taxon>
        <taxon>Thermococcales</taxon>
        <taxon>Thermococcaceae</taxon>
        <taxon>Thermococcus</taxon>
    </lineage>
</organism>
<accession>A0A9E7SC46</accession>
<dbReference type="InterPro" id="IPR029062">
    <property type="entry name" value="Class_I_gatase-like"/>
</dbReference>
<dbReference type="EMBL" id="CP080572">
    <property type="protein sequence ID" value="USG99410.1"/>
    <property type="molecule type" value="Genomic_DNA"/>
</dbReference>
<dbReference type="SUPFAM" id="SSF52317">
    <property type="entry name" value="Class I glutamine amidotransferase-like"/>
    <property type="match status" value="1"/>
</dbReference>
<dbReference type="KEGG" id="thei:K1720_07740"/>
<protein>
    <submittedName>
        <fullName evidence="1">Pyrolysin</fullName>
    </submittedName>
</protein>
<dbReference type="GeneID" id="72778229"/>
<name>A0A9E7SC46_9EURY</name>
<keyword evidence="2" id="KW-1185">Reference proteome</keyword>